<accession>A0A7I8D0V1</accession>
<proteinExistence type="predicted"/>
<dbReference type="Gene3D" id="3.40.570.10">
    <property type="entry name" value="Extracellular Endonuclease, subunit A"/>
    <property type="match status" value="1"/>
</dbReference>
<evidence type="ECO:0000259" key="2">
    <source>
        <dbReference type="Pfam" id="PF13930"/>
    </source>
</evidence>
<dbReference type="KEGG" id="sman:C12CBH8_10050"/>
<dbReference type="RefSeq" id="WP_246441761.1">
    <property type="nucleotide sequence ID" value="NZ_AP023321.1"/>
</dbReference>
<dbReference type="Pfam" id="PF13930">
    <property type="entry name" value="Endonuclea_NS_2"/>
    <property type="match status" value="1"/>
</dbReference>
<name>A0A7I8D0V1_9FIRM</name>
<dbReference type="InterPro" id="IPR044927">
    <property type="entry name" value="Endonuclea_NS_2"/>
</dbReference>
<protein>
    <recommendedName>
        <fullName evidence="2">Type VII secretion system protein EssD-like domain-containing protein</fullName>
    </recommendedName>
</protein>
<gene>
    <name evidence="3" type="ORF">C12CBH8_10050</name>
</gene>
<feature type="domain" description="Type VII secretion system protein EssD-like" evidence="2">
    <location>
        <begin position="46"/>
        <end position="166"/>
    </location>
</feature>
<evidence type="ECO:0000313" key="4">
    <source>
        <dbReference type="Proteomes" id="UP000593890"/>
    </source>
</evidence>
<dbReference type="AlphaFoldDB" id="A0A7I8D0V1"/>
<dbReference type="EMBL" id="AP023321">
    <property type="protein sequence ID" value="BCI60366.1"/>
    <property type="molecule type" value="Genomic_DNA"/>
</dbReference>
<reference evidence="4" key="1">
    <citation type="submission" date="2020-07" db="EMBL/GenBank/DDBJ databases">
        <title>Complete genome sequencing of Clostridia bacterium strain 12CBH8.</title>
        <authorList>
            <person name="Sakamoto M."/>
            <person name="Murakami T."/>
            <person name="Mori H."/>
        </authorList>
    </citation>
    <scope>NUCLEOTIDE SEQUENCE [LARGE SCALE GENOMIC DNA]</scope>
    <source>
        <strain evidence="4">12CBH8</strain>
    </source>
</reference>
<organism evidence="3 4">
    <name type="scientific">Solibaculum mannosilyticum</name>
    <dbReference type="NCBI Taxonomy" id="2780922"/>
    <lineage>
        <taxon>Bacteria</taxon>
        <taxon>Bacillati</taxon>
        <taxon>Bacillota</taxon>
        <taxon>Clostridia</taxon>
        <taxon>Eubacteriales</taxon>
        <taxon>Oscillospiraceae</taxon>
        <taxon>Solibaculum</taxon>
    </lineage>
</organism>
<keyword evidence="4" id="KW-1185">Reference proteome</keyword>
<feature type="region of interest" description="Disordered" evidence="1">
    <location>
        <begin position="1"/>
        <end position="26"/>
    </location>
</feature>
<dbReference type="Proteomes" id="UP000593890">
    <property type="component" value="Chromosome"/>
</dbReference>
<dbReference type="InterPro" id="IPR044929">
    <property type="entry name" value="DNA/RNA_non-sp_Endonuclease_sf"/>
</dbReference>
<evidence type="ECO:0000313" key="3">
    <source>
        <dbReference type="EMBL" id="BCI60366.1"/>
    </source>
</evidence>
<evidence type="ECO:0000256" key="1">
    <source>
        <dbReference type="SAM" id="MobiDB-lite"/>
    </source>
</evidence>
<sequence>MKREITENDCEDYKEFESSETRAEKDRLKKEMADHFESTYSLKPDEKYEANQYRYETDKLGRIEKCEGTIRLEKGKINPTHQSKAGGESREMEDDGGHLIARRFGGSEKVDNIVPMDRHLNRGEYKKMENEWANKVEDGSTVDVKIRCKYEKDSQRPSEIIVRYQVTDETGYSYREVRRFKNS</sequence>
<feature type="region of interest" description="Disordered" evidence="1">
    <location>
        <begin position="74"/>
        <end position="94"/>
    </location>
</feature>